<reference evidence="3" key="1">
    <citation type="submission" date="2018-05" db="EMBL/GenBank/DDBJ databases">
        <authorList>
            <person name="Lanie J.A."/>
            <person name="Ng W.-L."/>
            <person name="Kazmierczak K.M."/>
            <person name="Andrzejewski T.M."/>
            <person name="Davidsen T.M."/>
            <person name="Wayne K.J."/>
            <person name="Tettelin H."/>
            <person name="Glass J.I."/>
            <person name="Rusch D."/>
            <person name="Podicherti R."/>
            <person name="Tsui H.-C.T."/>
            <person name="Winkler M.E."/>
        </authorList>
    </citation>
    <scope>NUCLEOTIDE SEQUENCE</scope>
</reference>
<evidence type="ECO:0000256" key="1">
    <source>
        <dbReference type="ARBA" id="ARBA00007261"/>
    </source>
</evidence>
<dbReference type="Pfam" id="PF00675">
    <property type="entry name" value="Peptidase_M16"/>
    <property type="match status" value="1"/>
</dbReference>
<dbReference type="GO" id="GO:0006508">
    <property type="term" value="P:proteolysis"/>
    <property type="evidence" value="ECO:0007669"/>
    <property type="project" value="InterPro"/>
</dbReference>
<dbReference type="PANTHER" id="PTHR11851:SF49">
    <property type="entry name" value="MITOCHONDRIAL-PROCESSING PEPTIDASE SUBUNIT ALPHA"/>
    <property type="match status" value="1"/>
</dbReference>
<dbReference type="InterPro" id="IPR050361">
    <property type="entry name" value="MPP/UQCRC_Complex"/>
</dbReference>
<feature type="domain" description="Peptidase M16 N-terminal" evidence="2">
    <location>
        <begin position="18"/>
        <end position="63"/>
    </location>
</feature>
<dbReference type="EMBL" id="UINC01023933">
    <property type="protein sequence ID" value="SVA96599.1"/>
    <property type="molecule type" value="Genomic_DNA"/>
</dbReference>
<accession>A0A382A5E9</accession>
<dbReference type="AlphaFoldDB" id="A0A382A5E9"/>
<dbReference type="GO" id="GO:0046872">
    <property type="term" value="F:metal ion binding"/>
    <property type="evidence" value="ECO:0007669"/>
    <property type="project" value="InterPro"/>
</dbReference>
<dbReference type="Gene3D" id="3.30.830.10">
    <property type="entry name" value="Metalloenzyme, LuxS/M16 peptidase-like"/>
    <property type="match status" value="1"/>
</dbReference>
<name>A0A382A5E9_9ZZZZ</name>
<dbReference type="InterPro" id="IPR011249">
    <property type="entry name" value="Metalloenz_LuxS/M16"/>
</dbReference>
<comment type="similarity">
    <text evidence="1">Belongs to the peptidase M16 family.</text>
</comment>
<protein>
    <recommendedName>
        <fullName evidence="2">Peptidase M16 N-terminal domain-containing protein</fullName>
    </recommendedName>
</protein>
<gene>
    <name evidence="3" type="ORF">METZ01_LOCUS149453</name>
</gene>
<proteinExistence type="inferred from homology"/>
<dbReference type="InterPro" id="IPR011765">
    <property type="entry name" value="Pept_M16_N"/>
</dbReference>
<feature type="non-terminal residue" evidence="3">
    <location>
        <position position="66"/>
    </location>
</feature>
<evidence type="ECO:0000259" key="2">
    <source>
        <dbReference type="Pfam" id="PF00675"/>
    </source>
</evidence>
<dbReference type="PANTHER" id="PTHR11851">
    <property type="entry name" value="METALLOPROTEASE"/>
    <property type="match status" value="1"/>
</dbReference>
<evidence type="ECO:0000313" key="3">
    <source>
        <dbReference type="EMBL" id="SVA96599.1"/>
    </source>
</evidence>
<dbReference type="SUPFAM" id="SSF63411">
    <property type="entry name" value="LuxS/MPP-like metallohydrolase"/>
    <property type="match status" value="1"/>
</dbReference>
<dbReference type="InterPro" id="IPR001431">
    <property type="entry name" value="Pept_M16_Zn_BS"/>
</dbReference>
<sequence>MYKSSVLDNGLRIITGFMPHTRSVSLAIFVGVGSRYEANEIAGSTHFLEHLLFKGTKLWPSAKAIS</sequence>
<dbReference type="GO" id="GO:0004222">
    <property type="term" value="F:metalloendopeptidase activity"/>
    <property type="evidence" value="ECO:0007669"/>
    <property type="project" value="InterPro"/>
</dbReference>
<organism evidence="3">
    <name type="scientific">marine metagenome</name>
    <dbReference type="NCBI Taxonomy" id="408172"/>
    <lineage>
        <taxon>unclassified sequences</taxon>
        <taxon>metagenomes</taxon>
        <taxon>ecological metagenomes</taxon>
    </lineage>
</organism>
<dbReference type="PROSITE" id="PS00143">
    <property type="entry name" value="INSULINASE"/>
    <property type="match status" value="1"/>
</dbReference>